<name>A0A6S6ZXH9_9BURK</name>
<organism evidence="1 2">
    <name type="scientific">Achromobacter kerstersii</name>
    <dbReference type="NCBI Taxonomy" id="1353890"/>
    <lineage>
        <taxon>Bacteria</taxon>
        <taxon>Pseudomonadati</taxon>
        <taxon>Pseudomonadota</taxon>
        <taxon>Betaproteobacteria</taxon>
        <taxon>Burkholderiales</taxon>
        <taxon>Alcaligenaceae</taxon>
        <taxon>Achromobacter</taxon>
    </lineage>
</organism>
<protein>
    <submittedName>
        <fullName evidence="1">Uncharacterized protein</fullName>
    </submittedName>
</protein>
<dbReference type="Proteomes" id="UP000494269">
    <property type="component" value="Unassembled WGS sequence"/>
</dbReference>
<evidence type="ECO:0000313" key="1">
    <source>
        <dbReference type="EMBL" id="CAB3699449.1"/>
    </source>
</evidence>
<accession>A0A6S6ZXH9</accession>
<reference evidence="1 2" key="1">
    <citation type="submission" date="2020-04" db="EMBL/GenBank/DDBJ databases">
        <authorList>
            <person name="De Canck E."/>
        </authorList>
    </citation>
    <scope>NUCLEOTIDE SEQUENCE [LARGE SCALE GENOMIC DNA]</scope>
    <source>
        <strain evidence="1 2">LMG 3441</strain>
    </source>
</reference>
<evidence type="ECO:0000313" key="2">
    <source>
        <dbReference type="Proteomes" id="UP000494269"/>
    </source>
</evidence>
<dbReference type="AlphaFoldDB" id="A0A6S6ZXH9"/>
<dbReference type="RefSeq" id="WP_054422317.1">
    <property type="nucleotide sequence ID" value="NZ_CADIJQ010000003.1"/>
</dbReference>
<gene>
    <name evidence="1" type="ORF">LMG3441_02472</name>
</gene>
<sequence>MKTQISFKKTDGSDGVALLDGDASSTLQAKRELANKLDLPDIAASAGQDEDIDARLRLGGIDPNSIKVNHISE</sequence>
<dbReference type="EMBL" id="CADIJQ010000003">
    <property type="protein sequence ID" value="CAB3699449.1"/>
    <property type="molecule type" value="Genomic_DNA"/>
</dbReference>
<proteinExistence type="predicted"/>
<keyword evidence="2" id="KW-1185">Reference proteome</keyword>